<dbReference type="RefSeq" id="XP_001012454.2">
    <property type="nucleotide sequence ID" value="XM_001012454.2"/>
</dbReference>
<protein>
    <submittedName>
        <fullName evidence="1">Uncharacterized protein</fullName>
    </submittedName>
</protein>
<dbReference type="Proteomes" id="UP000009168">
    <property type="component" value="Unassembled WGS sequence"/>
</dbReference>
<name>Q235J2_TETTS</name>
<evidence type="ECO:0000313" key="2">
    <source>
        <dbReference type="Proteomes" id="UP000009168"/>
    </source>
</evidence>
<dbReference type="KEGG" id="tet:TTHERM_01034350"/>
<dbReference type="EMBL" id="GG662762">
    <property type="protein sequence ID" value="EAR92209.2"/>
    <property type="molecule type" value="Genomic_DNA"/>
</dbReference>
<dbReference type="AlphaFoldDB" id="Q235J2"/>
<sequence length="78" mass="9461">MVKGIKNVTCKNVSLILMKKDDKVIFQIKKRKGKKEQRLRMIQTEQDKVREAFYNLEYKRYQERSVSGIKKFLNLFYV</sequence>
<dbReference type="HOGENOM" id="CLU_2611349_0_0_1"/>
<evidence type="ECO:0000313" key="1">
    <source>
        <dbReference type="EMBL" id="EAR92209.2"/>
    </source>
</evidence>
<gene>
    <name evidence="1" type="ORF">TTHERM_01034350</name>
</gene>
<dbReference type="InParanoid" id="Q235J2"/>
<organism evidence="1 2">
    <name type="scientific">Tetrahymena thermophila (strain SB210)</name>
    <dbReference type="NCBI Taxonomy" id="312017"/>
    <lineage>
        <taxon>Eukaryota</taxon>
        <taxon>Sar</taxon>
        <taxon>Alveolata</taxon>
        <taxon>Ciliophora</taxon>
        <taxon>Intramacronucleata</taxon>
        <taxon>Oligohymenophorea</taxon>
        <taxon>Hymenostomatida</taxon>
        <taxon>Tetrahymenina</taxon>
        <taxon>Tetrahymenidae</taxon>
        <taxon>Tetrahymena</taxon>
    </lineage>
</organism>
<accession>Q235J2</accession>
<reference evidence="2" key="1">
    <citation type="journal article" date="2006" name="PLoS Biol.">
        <title>Macronuclear genome sequence of the ciliate Tetrahymena thermophila, a model eukaryote.</title>
        <authorList>
            <person name="Eisen J.A."/>
            <person name="Coyne R.S."/>
            <person name="Wu M."/>
            <person name="Wu D."/>
            <person name="Thiagarajan M."/>
            <person name="Wortman J.R."/>
            <person name="Badger J.H."/>
            <person name="Ren Q."/>
            <person name="Amedeo P."/>
            <person name="Jones K.M."/>
            <person name="Tallon L.J."/>
            <person name="Delcher A.L."/>
            <person name="Salzberg S.L."/>
            <person name="Silva J.C."/>
            <person name="Haas B.J."/>
            <person name="Majoros W.H."/>
            <person name="Farzad M."/>
            <person name="Carlton J.M."/>
            <person name="Smith R.K. Jr."/>
            <person name="Garg J."/>
            <person name="Pearlman R.E."/>
            <person name="Karrer K.M."/>
            <person name="Sun L."/>
            <person name="Manning G."/>
            <person name="Elde N.C."/>
            <person name="Turkewitz A.P."/>
            <person name="Asai D.J."/>
            <person name="Wilkes D.E."/>
            <person name="Wang Y."/>
            <person name="Cai H."/>
            <person name="Collins K."/>
            <person name="Stewart B.A."/>
            <person name="Lee S.R."/>
            <person name="Wilamowska K."/>
            <person name="Weinberg Z."/>
            <person name="Ruzzo W.L."/>
            <person name="Wloga D."/>
            <person name="Gaertig J."/>
            <person name="Frankel J."/>
            <person name="Tsao C.-C."/>
            <person name="Gorovsky M.A."/>
            <person name="Keeling P.J."/>
            <person name="Waller R.F."/>
            <person name="Patron N.J."/>
            <person name="Cherry J.M."/>
            <person name="Stover N.A."/>
            <person name="Krieger C.J."/>
            <person name="del Toro C."/>
            <person name="Ryder H.F."/>
            <person name="Williamson S.C."/>
            <person name="Barbeau R.A."/>
            <person name="Hamilton E.P."/>
            <person name="Orias E."/>
        </authorList>
    </citation>
    <scope>NUCLEOTIDE SEQUENCE [LARGE SCALE GENOMIC DNA]</scope>
    <source>
        <strain evidence="2">SB210</strain>
    </source>
</reference>
<dbReference type="GeneID" id="7843031"/>
<proteinExistence type="predicted"/>
<keyword evidence="2" id="KW-1185">Reference proteome</keyword>